<protein>
    <submittedName>
        <fullName evidence="2">Uncharacterized protein</fullName>
    </submittedName>
</protein>
<evidence type="ECO:0000313" key="2">
    <source>
        <dbReference type="EMBL" id="CAK3798749.1"/>
    </source>
</evidence>
<dbReference type="EMBL" id="CAVMBE010000003">
    <property type="protein sequence ID" value="CAK3798749.1"/>
    <property type="molecule type" value="Genomic_DNA"/>
</dbReference>
<evidence type="ECO:0000256" key="1">
    <source>
        <dbReference type="SAM" id="MobiDB-lite"/>
    </source>
</evidence>
<dbReference type="AlphaFoldDB" id="A0AAI8YRU7"/>
<feature type="region of interest" description="Disordered" evidence="1">
    <location>
        <begin position="142"/>
        <end position="162"/>
    </location>
</feature>
<proteinExistence type="predicted"/>
<reference evidence="2" key="1">
    <citation type="submission" date="2023-11" db="EMBL/GenBank/DDBJ databases">
        <authorList>
            <person name="Alioto T."/>
            <person name="Alioto T."/>
            <person name="Gomez Garrido J."/>
        </authorList>
    </citation>
    <scope>NUCLEOTIDE SEQUENCE</scope>
</reference>
<keyword evidence="3" id="KW-1185">Reference proteome</keyword>
<comment type="caution">
    <text evidence="2">The sequence shown here is derived from an EMBL/GenBank/DDBJ whole genome shotgun (WGS) entry which is preliminary data.</text>
</comment>
<gene>
    <name evidence="2" type="ORF">LECACI_7A000825</name>
</gene>
<organism evidence="2 3">
    <name type="scientific">Lecanosticta acicola</name>
    <dbReference type="NCBI Taxonomy" id="111012"/>
    <lineage>
        <taxon>Eukaryota</taxon>
        <taxon>Fungi</taxon>
        <taxon>Dikarya</taxon>
        <taxon>Ascomycota</taxon>
        <taxon>Pezizomycotina</taxon>
        <taxon>Dothideomycetes</taxon>
        <taxon>Dothideomycetidae</taxon>
        <taxon>Mycosphaerellales</taxon>
        <taxon>Mycosphaerellaceae</taxon>
        <taxon>Lecanosticta</taxon>
    </lineage>
</organism>
<sequence length="784" mass="86498">MGSSSSSLGNTTPLATTTFLATTTTSLATSTPLVTVATPLSKGAVTDLGSLSLQSMADEELITCHTYTYYMPTTDESSQTGWMTTWGCWLTISTPPCVYWRTYGTSSSCVPLEQATQTPGFGLPATTPATITVSGPAPIITPTRTNPPSGTGPSGCTWTSRSQPRECWSDTIEITDWAPSTIATCTKWYTFFQTPFRGEDGKSSYPISSTCDSRTEEAVSTSTYTLITETWVSWASGATTILTSPTITATSLVRSGRPSATASASPGSNDVWIKLNSDLRKETMWEISKKLCVEVDSNYPSCAPDTLMPWGVDQIIEGLDYKMNGIDVSQVDPRVLAIDPRIRQNPALLDYTLTNAMGQSFAYNISHGLKIDDLVKLDLGQLAEVQKNLLEDMDNPQQEPLYYRLICNLEKRGTTMDTQEVAAMTSWLQYYFSASFPSPTSATTTMSLDWFPDYCTYVPSTTLSVTGYCNCPGDMPYITSPIVTSQSTKGREYTTTKPCGYTSLPPLSALITTWTTNSNVRYPHATYIAGAEPTAVTVSSAYCEPTLMPAGPDRKELQSGFQGAYLENAIRKTCKDWADKKVAFYPGVKIDLVGRFWWADGRDRENGKYVSFPFKGHNLAMVAEYDERACEDQTNHNVTIGTDISELDCIDLFYNRTMLECGNFVPSQPGQSPGYYPDYDMAYYRTGGYLAQCIYWQMGAAESFEIHADGWELPEECENDDVAYGNPPDAWPYSLSLHKATRSTYETDETRCQQQRRPDAMQGTRTIKEYVEMQHRAASRGKGA</sequence>
<name>A0AAI8YRU7_9PEZI</name>
<accession>A0AAI8YRU7</accession>
<evidence type="ECO:0000313" key="3">
    <source>
        <dbReference type="Proteomes" id="UP001296104"/>
    </source>
</evidence>
<dbReference type="Proteomes" id="UP001296104">
    <property type="component" value="Unassembled WGS sequence"/>
</dbReference>